<dbReference type="RefSeq" id="WP_171701960.1">
    <property type="nucleotide sequence ID" value="NZ_JABFHI010000002.1"/>
</dbReference>
<dbReference type="EC" id="3.2.2.-" evidence="5"/>
<proteinExistence type="inferred from homology"/>
<comment type="similarity">
    <text evidence="1 5">Belongs to the DNA glycosylase MPG family.</text>
</comment>
<evidence type="ECO:0000256" key="3">
    <source>
        <dbReference type="ARBA" id="ARBA00022801"/>
    </source>
</evidence>
<protein>
    <recommendedName>
        <fullName evidence="5">Putative 3-methyladenine DNA glycosylase</fullName>
        <ecNumber evidence="5">3.2.2.-</ecNumber>
    </recommendedName>
</protein>
<dbReference type="FunFam" id="3.10.300.10:FF:000001">
    <property type="entry name" value="Putative 3-methyladenine DNA glycosylase"/>
    <property type="match status" value="1"/>
</dbReference>
<dbReference type="InterPro" id="IPR003180">
    <property type="entry name" value="MPG"/>
</dbReference>
<dbReference type="NCBIfam" id="TIGR00567">
    <property type="entry name" value="3mg"/>
    <property type="match status" value="1"/>
</dbReference>
<dbReference type="PANTHER" id="PTHR10429">
    <property type="entry name" value="DNA-3-METHYLADENINE GLYCOSYLASE"/>
    <property type="match status" value="1"/>
</dbReference>
<dbReference type="InterPro" id="IPR036995">
    <property type="entry name" value="MPG_sf"/>
</dbReference>
<keyword evidence="8" id="KW-1185">Reference proteome</keyword>
<reference evidence="7 8" key="2">
    <citation type="submission" date="2020-06" db="EMBL/GenBank/DDBJ databases">
        <title>Halomonas songnenensis sp. nov., a moderately halophilic bacterium isolated from saline and alkaline soils.</title>
        <authorList>
            <person name="Jiang J."/>
            <person name="Pan Y."/>
        </authorList>
    </citation>
    <scope>NUCLEOTIDE SEQUENCE [LARGE SCALE GENOMIC DNA]</scope>
    <source>
        <strain evidence="7 8">TBZ9</strain>
    </source>
</reference>
<dbReference type="GO" id="GO:0003905">
    <property type="term" value="F:alkylbase DNA N-glycosylase activity"/>
    <property type="evidence" value="ECO:0007669"/>
    <property type="project" value="InterPro"/>
</dbReference>
<evidence type="ECO:0000313" key="7">
    <source>
        <dbReference type="EMBL" id="NOG31512.1"/>
    </source>
</evidence>
<dbReference type="InterPro" id="IPR011034">
    <property type="entry name" value="Formyl_transferase-like_C_sf"/>
</dbReference>
<comment type="caution">
    <text evidence="7">The sequence shown here is derived from an EMBL/GenBank/DDBJ whole genome shotgun (WGS) entry which is preliminary data.</text>
</comment>
<sequence length="220" mass="24196">MTPSGLSSASSTSTSAPASALLPHSPLPLPRDFYDRDTLQVARDLLGCQLVRLHQGKLMIAQIVETEAYRGSEDSACHAHRRKTPRTEAMFGPPGHAYVYLVYGMHWLLNVVTQPEGNPCAVLIRAVEPVEGEDAMRALRNAKGRQLCNGPGKLTRALRVDKALYGHDMTRSEQLWITQAAAPAVIASGPRVGIDYAQPADRDAPWRLWHEGNPWVSRAR</sequence>
<gene>
    <name evidence="7" type="ORF">HLB35_06495</name>
</gene>
<keyword evidence="4 5" id="KW-0234">DNA repair</keyword>
<dbReference type="AlphaFoldDB" id="A0A7Y3X9A9"/>
<reference evidence="7 8" key="1">
    <citation type="submission" date="2020-05" db="EMBL/GenBank/DDBJ databases">
        <authorList>
            <person name="Ruan W."/>
            <person name="Jeon C.O."/>
            <person name="Chun B.H."/>
        </authorList>
    </citation>
    <scope>NUCLEOTIDE SEQUENCE [LARGE SCALE GENOMIC DNA]</scope>
    <source>
        <strain evidence="7 8">TBZ9</strain>
    </source>
</reference>
<dbReference type="Gene3D" id="3.10.300.10">
    <property type="entry name" value="Methylpurine-DNA glycosylase (MPG)"/>
    <property type="match status" value="1"/>
</dbReference>
<dbReference type="PANTHER" id="PTHR10429:SF0">
    <property type="entry name" value="DNA-3-METHYLADENINE GLYCOSYLASE"/>
    <property type="match status" value="1"/>
</dbReference>
<keyword evidence="2 5" id="KW-0227">DNA damage</keyword>
<accession>A0A7Y3X9A9</accession>
<dbReference type="EMBL" id="JABFHI010000002">
    <property type="protein sequence ID" value="NOG31512.1"/>
    <property type="molecule type" value="Genomic_DNA"/>
</dbReference>
<evidence type="ECO:0000256" key="5">
    <source>
        <dbReference type="HAMAP-Rule" id="MF_00527"/>
    </source>
</evidence>
<dbReference type="Proteomes" id="UP000588806">
    <property type="component" value="Unassembled WGS sequence"/>
</dbReference>
<evidence type="ECO:0000256" key="6">
    <source>
        <dbReference type="SAM" id="MobiDB-lite"/>
    </source>
</evidence>
<dbReference type="CDD" id="cd00540">
    <property type="entry name" value="AAG"/>
    <property type="match status" value="1"/>
</dbReference>
<evidence type="ECO:0000313" key="8">
    <source>
        <dbReference type="Proteomes" id="UP000588806"/>
    </source>
</evidence>
<organism evidence="7 8">
    <name type="scientific">Vreelandella azerica</name>
    <dbReference type="NCBI Taxonomy" id="2732867"/>
    <lineage>
        <taxon>Bacteria</taxon>
        <taxon>Pseudomonadati</taxon>
        <taxon>Pseudomonadota</taxon>
        <taxon>Gammaproteobacteria</taxon>
        <taxon>Oceanospirillales</taxon>
        <taxon>Halomonadaceae</taxon>
        <taxon>Vreelandella</taxon>
    </lineage>
</organism>
<dbReference type="GO" id="GO:0003677">
    <property type="term" value="F:DNA binding"/>
    <property type="evidence" value="ECO:0007669"/>
    <property type="project" value="InterPro"/>
</dbReference>
<evidence type="ECO:0000256" key="4">
    <source>
        <dbReference type="ARBA" id="ARBA00023204"/>
    </source>
</evidence>
<dbReference type="HAMAP" id="MF_00527">
    <property type="entry name" value="3MGH"/>
    <property type="match status" value="1"/>
</dbReference>
<evidence type="ECO:0000256" key="2">
    <source>
        <dbReference type="ARBA" id="ARBA00022763"/>
    </source>
</evidence>
<name>A0A7Y3X9A9_9GAMM</name>
<dbReference type="GO" id="GO:0006284">
    <property type="term" value="P:base-excision repair"/>
    <property type="evidence" value="ECO:0007669"/>
    <property type="project" value="InterPro"/>
</dbReference>
<keyword evidence="7" id="KW-0326">Glycosidase</keyword>
<dbReference type="NCBIfam" id="NF002003">
    <property type="entry name" value="PRK00802.1-3"/>
    <property type="match status" value="1"/>
</dbReference>
<dbReference type="Pfam" id="PF02245">
    <property type="entry name" value="Pur_DNA_glyco"/>
    <property type="match status" value="1"/>
</dbReference>
<feature type="region of interest" description="Disordered" evidence="6">
    <location>
        <begin position="1"/>
        <end position="23"/>
    </location>
</feature>
<dbReference type="SUPFAM" id="SSF50486">
    <property type="entry name" value="FMT C-terminal domain-like"/>
    <property type="match status" value="1"/>
</dbReference>
<evidence type="ECO:0000256" key="1">
    <source>
        <dbReference type="ARBA" id="ARBA00009232"/>
    </source>
</evidence>
<keyword evidence="3 5" id="KW-0378">Hydrolase</keyword>